<dbReference type="EMBL" id="CTRP01000014">
    <property type="protein sequence ID" value="CQR74640.1"/>
    <property type="molecule type" value="Genomic_DNA"/>
</dbReference>
<gene>
    <name evidence="2" type="ORF">SpAn4DRAFT_1102</name>
</gene>
<dbReference type="Proteomes" id="UP000049855">
    <property type="component" value="Unassembled WGS sequence"/>
</dbReference>
<accession>A0A0U1L4N9</accession>
<reference evidence="3" key="1">
    <citation type="submission" date="2015-03" db="EMBL/GenBank/DDBJ databases">
        <authorList>
            <person name="Nijsse Bart"/>
        </authorList>
    </citation>
    <scope>NUCLEOTIDE SEQUENCE [LARGE SCALE GENOMIC DNA]</scope>
</reference>
<protein>
    <submittedName>
        <fullName evidence="2">Transcriptional regulator, PadR family</fullName>
    </submittedName>
</protein>
<sequence length="92" mass="10802">MDDLYGAALLNTLQRELPCYHTDSAVIYRSLQELEEDGSVSSYWETDIPGPAKKWYKITDKGLKKLVEFKDDIEMRMKNLEFFLDSYKKLSK</sequence>
<evidence type="ECO:0000313" key="2">
    <source>
        <dbReference type="EMBL" id="CQR74640.1"/>
    </source>
</evidence>
<evidence type="ECO:0000313" key="3">
    <source>
        <dbReference type="Proteomes" id="UP000049855"/>
    </source>
</evidence>
<dbReference type="InterPro" id="IPR036388">
    <property type="entry name" value="WH-like_DNA-bd_sf"/>
</dbReference>
<dbReference type="Gene3D" id="1.10.10.10">
    <property type="entry name" value="Winged helix-like DNA-binding domain superfamily/Winged helix DNA-binding domain"/>
    <property type="match status" value="1"/>
</dbReference>
<dbReference type="AlphaFoldDB" id="A0A0U1L4N9"/>
<evidence type="ECO:0000259" key="1">
    <source>
        <dbReference type="Pfam" id="PF03551"/>
    </source>
</evidence>
<dbReference type="InterPro" id="IPR036390">
    <property type="entry name" value="WH_DNA-bd_sf"/>
</dbReference>
<keyword evidence="3" id="KW-1185">Reference proteome</keyword>
<name>A0A0U1L4N9_9FIRM</name>
<dbReference type="InterPro" id="IPR005149">
    <property type="entry name" value="Tscrpt_reg_PadR_N"/>
</dbReference>
<dbReference type="Pfam" id="PF03551">
    <property type="entry name" value="PadR"/>
    <property type="match status" value="1"/>
</dbReference>
<proteinExistence type="predicted"/>
<organism evidence="2 3">
    <name type="scientific">Sporomusa ovata</name>
    <dbReference type="NCBI Taxonomy" id="2378"/>
    <lineage>
        <taxon>Bacteria</taxon>
        <taxon>Bacillati</taxon>
        <taxon>Bacillota</taxon>
        <taxon>Negativicutes</taxon>
        <taxon>Selenomonadales</taxon>
        <taxon>Sporomusaceae</taxon>
        <taxon>Sporomusa</taxon>
    </lineage>
</organism>
<feature type="domain" description="Transcription regulator PadR N-terminal" evidence="1">
    <location>
        <begin position="3"/>
        <end position="66"/>
    </location>
</feature>
<dbReference type="SUPFAM" id="SSF46785">
    <property type="entry name" value="Winged helix' DNA-binding domain"/>
    <property type="match status" value="1"/>
</dbReference>